<organism evidence="1 2">
    <name type="scientific">Rubroshorea leprosula</name>
    <dbReference type="NCBI Taxonomy" id="152421"/>
    <lineage>
        <taxon>Eukaryota</taxon>
        <taxon>Viridiplantae</taxon>
        <taxon>Streptophyta</taxon>
        <taxon>Embryophyta</taxon>
        <taxon>Tracheophyta</taxon>
        <taxon>Spermatophyta</taxon>
        <taxon>Magnoliopsida</taxon>
        <taxon>eudicotyledons</taxon>
        <taxon>Gunneridae</taxon>
        <taxon>Pentapetalae</taxon>
        <taxon>rosids</taxon>
        <taxon>malvids</taxon>
        <taxon>Malvales</taxon>
        <taxon>Dipterocarpaceae</taxon>
        <taxon>Rubroshorea</taxon>
    </lineage>
</organism>
<proteinExistence type="predicted"/>
<dbReference type="AlphaFoldDB" id="A0AAV5JXQ0"/>
<evidence type="ECO:0000313" key="1">
    <source>
        <dbReference type="EMBL" id="GKV15040.1"/>
    </source>
</evidence>
<sequence>MELLVKPIMELVKCLGRSTCTYLGYHLNFDEAVSDLRRELQVLISRKEDINLSIQSEAGWGKEVKHEVQGWLKHVQETNNEVQAIQENIQSVKWYSKGRLGKLVSVEEGGINDDAFGVNFKITSNGEGQQERECGREVKPISMLRTFKRSSKTLASGFKLKLLTFIGNFCSYDDGTPVNIAAAQPKAIGISGSSKNNYAESNVVSPFNKMKLAQSSSKPSSNQGWQVTMEDAMSNELDLLCPQRA</sequence>
<comment type="caution">
    <text evidence="1">The sequence shown here is derived from an EMBL/GenBank/DDBJ whole genome shotgun (WGS) entry which is preliminary data.</text>
</comment>
<dbReference type="Proteomes" id="UP001054252">
    <property type="component" value="Unassembled WGS sequence"/>
</dbReference>
<dbReference type="EMBL" id="BPVZ01000042">
    <property type="protein sequence ID" value="GKV15040.1"/>
    <property type="molecule type" value="Genomic_DNA"/>
</dbReference>
<accession>A0AAV5JXQ0</accession>
<gene>
    <name evidence="1" type="ORF">SLEP1_g25842</name>
</gene>
<reference evidence="1 2" key="1">
    <citation type="journal article" date="2021" name="Commun. Biol.">
        <title>The genome of Shorea leprosula (Dipterocarpaceae) highlights the ecological relevance of drought in aseasonal tropical rainforests.</title>
        <authorList>
            <person name="Ng K.K.S."/>
            <person name="Kobayashi M.J."/>
            <person name="Fawcett J.A."/>
            <person name="Hatakeyama M."/>
            <person name="Paape T."/>
            <person name="Ng C.H."/>
            <person name="Ang C.C."/>
            <person name="Tnah L.H."/>
            <person name="Lee C.T."/>
            <person name="Nishiyama T."/>
            <person name="Sese J."/>
            <person name="O'Brien M.J."/>
            <person name="Copetti D."/>
            <person name="Mohd Noor M.I."/>
            <person name="Ong R.C."/>
            <person name="Putra M."/>
            <person name="Sireger I.Z."/>
            <person name="Indrioko S."/>
            <person name="Kosugi Y."/>
            <person name="Izuno A."/>
            <person name="Isagi Y."/>
            <person name="Lee S.L."/>
            <person name="Shimizu K.K."/>
        </authorList>
    </citation>
    <scope>NUCLEOTIDE SEQUENCE [LARGE SCALE GENOMIC DNA]</scope>
    <source>
        <strain evidence="1">214</strain>
    </source>
</reference>
<keyword evidence="2" id="KW-1185">Reference proteome</keyword>
<name>A0AAV5JXQ0_9ROSI</name>
<protein>
    <submittedName>
        <fullName evidence="1">Uncharacterized protein</fullName>
    </submittedName>
</protein>
<evidence type="ECO:0000313" key="2">
    <source>
        <dbReference type="Proteomes" id="UP001054252"/>
    </source>
</evidence>